<dbReference type="EMBL" id="QJKJ01007404">
    <property type="protein sequence ID" value="RDX83263.1"/>
    <property type="molecule type" value="Genomic_DNA"/>
</dbReference>
<keyword evidence="6" id="KW-1185">Reference proteome</keyword>
<keyword evidence="1" id="KW-0862">Zinc</keyword>
<evidence type="ECO:0000256" key="1">
    <source>
        <dbReference type="PROSITE-ProRule" id="PRU00175"/>
    </source>
</evidence>
<dbReference type="Pfam" id="PF13920">
    <property type="entry name" value="zf-C3HC4_3"/>
    <property type="match status" value="1"/>
</dbReference>
<proteinExistence type="predicted"/>
<dbReference type="PANTHER" id="PTHR46405">
    <property type="entry name" value="OS05G0141500 PROTEIN"/>
    <property type="match status" value="1"/>
</dbReference>
<name>A0A371FYZ1_MUCPR</name>
<dbReference type="InterPro" id="IPR001841">
    <property type="entry name" value="Znf_RING"/>
</dbReference>
<feature type="region of interest" description="Disordered" evidence="3">
    <location>
        <begin position="421"/>
        <end position="456"/>
    </location>
</feature>
<dbReference type="AlphaFoldDB" id="A0A371FYZ1"/>
<dbReference type="InterPro" id="IPR046527">
    <property type="entry name" value="PIR2-like_helical"/>
</dbReference>
<feature type="coiled-coil region" evidence="2">
    <location>
        <begin position="671"/>
        <end position="769"/>
    </location>
</feature>
<dbReference type="InterPro" id="IPR046934">
    <property type="entry name" value="PIR2-like"/>
</dbReference>
<dbReference type="GO" id="GO:0008270">
    <property type="term" value="F:zinc ion binding"/>
    <property type="evidence" value="ECO:0007669"/>
    <property type="project" value="UniProtKB-KW"/>
</dbReference>
<comment type="caution">
    <text evidence="5">The sequence shown here is derived from an EMBL/GenBank/DDBJ whole genome shotgun (WGS) entry which is preliminary data.</text>
</comment>
<dbReference type="PANTHER" id="PTHR46405:SF2">
    <property type="entry name" value="OS05G0141500 PROTEIN"/>
    <property type="match status" value="1"/>
</dbReference>
<evidence type="ECO:0000313" key="5">
    <source>
        <dbReference type="EMBL" id="RDX83263.1"/>
    </source>
</evidence>
<dbReference type="Proteomes" id="UP000257109">
    <property type="component" value="Unassembled WGS sequence"/>
</dbReference>
<evidence type="ECO:0000313" key="6">
    <source>
        <dbReference type="Proteomes" id="UP000257109"/>
    </source>
</evidence>
<feature type="non-terminal residue" evidence="5">
    <location>
        <position position="1"/>
    </location>
</feature>
<organism evidence="5 6">
    <name type="scientific">Mucuna pruriens</name>
    <name type="common">Velvet bean</name>
    <name type="synonym">Dolichos pruriens</name>
    <dbReference type="NCBI Taxonomy" id="157652"/>
    <lineage>
        <taxon>Eukaryota</taxon>
        <taxon>Viridiplantae</taxon>
        <taxon>Streptophyta</taxon>
        <taxon>Embryophyta</taxon>
        <taxon>Tracheophyta</taxon>
        <taxon>Spermatophyta</taxon>
        <taxon>Magnoliopsida</taxon>
        <taxon>eudicotyledons</taxon>
        <taxon>Gunneridae</taxon>
        <taxon>Pentapetalae</taxon>
        <taxon>rosids</taxon>
        <taxon>fabids</taxon>
        <taxon>Fabales</taxon>
        <taxon>Fabaceae</taxon>
        <taxon>Papilionoideae</taxon>
        <taxon>50 kb inversion clade</taxon>
        <taxon>NPAAA clade</taxon>
        <taxon>indigoferoid/millettioid clade</taxon>
        <taxon>Phaseoleae</taxon>
        <taxon>Mucuna</taxon>
    </lineage>
</organism>
<accession>A0A371FYZ1</accession>
<keyword evidence="1" id="KW-0863">Zinc-finger</keyword>
<gene>
    <name evidence="5" type="primary">RF298</name>
    <name evidence="5" type="ORF">CR513_35836</name>
</gene>
<reference evidence="5" key="1">
    <citation type="submission" date="2018-05" db="EMBL/GenBank/DDBJ databases">
        <title>Draft genome of Mucuna pruriens seed.</title>
        <authorList>
            <person name="Nnadi N.E."/>
            <person name="Vos R."/>
            <person name="Hasami M.H."/>
            <person name="Devisetty U.K."/>
            <person name="Aguiy J.C."/>
        </authorList>
    </citation>
    <scope>NUCLEOTIDE SEQUENCE [LARGE SCALE GENOMIC DNA]</scope>
    <source>
        <strain evidence="5">JCA_2017</strain>
    </source>
</reference>
<feature type="domain" description="RING-type" evidence="4">
    <location>
        <begin position="822"/>
        <end position="862"/>
    </location>
</feature>
<dbReference type="OrthoDB" id="774873at2759"/>
<feature type="region of interest" description="Disordered" evidence="3">
    <location>
        <begin position="1"/>
        <end position="36"/>
    </location>
</feature>
<dbReference type="Gene3D" id="3.30.40.10">
    <property type="entry name" value="Zinc/RING finger domain, C3HC4 (zinc finger)"/>
    <property type="match status" value="1"/>
</dbReference>
<protein>
    <submittedName>
        <fullName evidence="5">E3 ubiquitin-protein ligase RF298</fullName>
    </submittedName>
</protein>
<feature type="coiled-coil region" evidence="2">
    <location>
        <begin position="552"/>
        <end position="635"/>
    </location>
</feature>
<sequence>MAPSVSVQEKGSRNKRKFRADPPLGEPNKIISSPQHESLSYEFSAEKFEITPGHGQASASDMCSVSQDHSHGLKLDLGLSSPVVSSEVRLSQPKEELEVDEFRDADWSDLTEAELEELVLSNLDTTFKSAIKKVVSYGYTEDVATKAILRSGICYGCKDTVSNIVDNGLAFLRNGQEIDLSREHYFEDLVQLQKYILAELVCVLREVRPFFSTGDAMWCLLICDMNVSHACAMDGDPLTSSGSDGVVDGCSHIQIESQSKLETKVPELSLPSPCKSVLSGSQSEKSSVPVDTGLDNSKNSQILVGILEKENANSGCDSIDKLSSTAGTSQSPLVEEKCGSVRKVHSSSTKRDYILRQKSFHVDKGYRTYGSKGSSRGGKLNGLNGLILDKKIKSVSESTTINLKTASINISKAMRGDLTQDNLNADMSSNDGPSTPTAFSLDSTDTVSQATGTSSSAHEVNAIPAVGSLNALSATDTDLSLSLSSKSKPTITPICCNNETPNSSCVGIPYDKSLGQWIPHDRKDEMILKLVPRVRELQNQLQEWTEWANQKVMQAARRLSKDKAELKTLRQEKDEVERLKKEKQSLEENTMKKISEMENALSKASAQVERTNADVRKLEVENAVLRKEMEAAKLRAAESATSCQEVSRREKKTQMKFQSWQKQKSLFQEELMTEKYKLAQLQQELEQAKVQREQVEARWQQAAETKKELLLQASSIRKEREQIEESAKSKEDMIKLKAEENLQRYRDDIQKLEKEIAQLRQKTDSSKIAALRRGIDGSYGSSCMDMKSGSAKGDSWTAFISELVTNLNDYSLTGGVKRERECVMCLSEEMSVVFLPCAHQVVCTTCNELHEKQGMQDCPSCRSLIQKRISVRYARLGKLRFSFSFKSNGGPRLIFILMRLVACWKPYTLPFADKLRSQGKTLNL</sequence>
<evidence type="ECO:0000256" key="2">
    <source>
        <dbReference type="SAM" id="Coils"/>
    </source>
</evidence>
<keyword evidence="1" id="KW-0479">Metal-binding</keyword>
<dbReference type="STRING" id="157652.A0A371FYZ1"/>
<dbReference type="InterPro" id="IPR013083">
    <property type="entry name" value="Znf_RING/FYVE/PHD"/>
</dbReference>
<dbReference type="Pfam" id="PF20235">
    <property type="entry name" value="PIR2-like_helical"/>
    <property type="match status" value="1"/>
</dbReference>
<evidence type="ECO:0000259" key="4">
    <source>
        <dbReference type="PROSITE" id="PS50089"/>
    </source>
</evidence>
<dbReference type="CDD" id="cd23128">
    <property type="entry name" value="RING-HC_MIP1-like"/>
    <property type="match status" value="1"/>
</dbReference>
<dbReference type="PROSITE" id="PS50089">
    <property type="entry name" value="ZF_RING_2"/>
    <property type="match status" value="1"/>
</dbReference>
<keyword evidence="2" id="KW-0175">Coiled coil</keyword>
<evidence type="ECO:0000256" key="3">
    <source>
        <dbReference type="SAM" id="MobiDB-lite"/>
    </source>
</evidence>
<dbReference type="SUPFAM" id="SSF57850">
    <property type="entry name" value="RING/U-box"/>
    <property type="match status" value="1"/>
</dbReference>